<name>A0A1G1VBY5_9BACT</name>
<organism evidence="1 2">
    <name type="scientific">Candidatus Blackburnbacteria bacterium RIFCSPLOWO2_01_FULL_40_20</name>
    <dbReference type="NCBI Taxonomy" id="1797519"/>
    <lineage>
        <taxon>Bacteria</taxon>
        <taxon>Candidatus Blackburniibacteriota</taxon>
    </lineage>
</organism>
<evidence type="ECO:0000313" key="2">
    <source>
        <dbReference type="Proteomes" id="UP000178659"/>
    </source>
</evidence>
<dbReference type="AlphaFoldDB" id="A0A1G1VBY5"/>
<dbReference type="Proteomes" id="UP000178659">
    <property type="component" value="Unassembled WGS sequence"/>
</dbReference>
<evidence type="ECO:0000313" key="1">
    <source>
        <dbReference type="EMBL" id="OGY12797.1"/>
    </source>
</evidence>
<protein>
    <submittedName>
        <fullName evidence="1">Uncharacterized protein</fullName>
    </submittedName>
</protein>
<proteinExistence type="predicted"/>
<dbReference type="EMBL" id="MHCC01000024">
    <property type="protein sequence ID" value="OGY12797.1"/>
    <property type="molecule type" value="Genomic_DNA"/>
</dbReference>
<accession>A0A1G1VBY5</accession>
<sequence>MGTIDLPVACAHSSQERTCVSACLSCGRSNSCGWARTYCARLQAGVRDRVKSNFPNLPWFFTTITSLPMALTFRLWLLGEVAMLPRSDPGIDRASLVTDRYIPGSCPKRAEGLEPFELQPIACIAMRPEVVGASNLPL</sequence>
<comment type="caution">
    <text evidence="1">The sequence shown here is derived from an EMBL/GenBank/DDBJ whole genome shotgun (WGS) entry which is preliminary data.</text>
</comment>
<reference evidence="1 2" key="1">
    <citation type="journal article" date="2016" name="Nat. Commun.">
        <title>Thousands of microbial genomes shed light on interconnected biogeochemical processes in an aquifer system.</title>
        <authorList>
            <person name="Anantharaman K."/>
            <person name="Brown C.T."/>
            <person name="Hug L.A."/>
            <person name="Sharon I."/>
            <person name="Castelle C.J."/>
            <person name="Probst A.J."/>
            <person name="Thomas B.C."/>
            <person name="Singh A."/>
            <person name="Wilkins M.J."/>
            <person name="Karaoz U."/>
            <person name="Brodie E.L."/>
            <person name="Williams K.H."/>
            <person name="Hubbard S.S."/>
            <person name="Banfield J.F."/>
        </authorList>
    </citation>
    <scope>NUCLEOTIDE SEQUENCE [LARGE SCALE GENOMIC DNA]</scope>
</reference>
<gene>
    <name evidence="1" type="ORF">A3A77_02885</name>
</gene>